<keyword evidence="11" id="KW-1185">Reference proteome</keyword>
<dbReference type="GO" id="GO:0140359">
    <property type="term" value="F:ABC-type transporter activity"/>
    <property type="evidence" value="ECO:0007669"/>
    <property type="project" value="InterPro"/>
</dbReference>
<dbReference type="RefSeq" id="WP_163796815.1">
    <property type="nucleotide sequence ID" value="NZ_AP022588.1"/>
</dbReference>
<accession>A0A7I7QNS4</accession>
<dbReference type="KEGG" id="msei:MSEDJ_21090"/>
<evidence type="ECO:0000256" key="5">
    <source>
        <dbReference type="ARBA" id="ARBA00022989"/>
    </source>
</evidence>
<dbReference type="PANTHER" id="PTHR43077">
    <property type="entry name" value="TRANSPORT PERMEASE YVFS-RELATED"/>
    <property type="match status" value="1"/>
</dbReference>
<evidence type="ECO:0000256" key="4">
    <source>
        <dbReference type="ARBA" id="ARBA00022692"/>
    </source>
</evidence>
<reference evidence="10 11" key="1">
    <citation type="journal article" date="2019" name="Emerg. Microbes Infect.">
        <title>Comprehensive subspecies identification of 175 nontuberculous mycobacteria species based on 7547 genomic profiles.</title>
        <authorList>
            <person name="Matsumoto Y."/>
            <person name="Kinjo T."/>
            <person name="Motooka D."/>
            <person name="Nabeya D."/>
            <person name="Jung N."/>
            <person name="Uechi K."/>
            <person name="Horii T."/>
            <person name="Iida T."/>
            <person name="Fujita J."/>
            <person name="Nakamura S."/>
        </authorList>
    </citation>
    <scope>NUCLEOTIDE SEQUENCE [LARGE SCALE GENOMIC DNA]</scope>
    <source>
        <strain evidence="10 11">JCM 17899</strain>
    </source>
</reference>
<dbReference type="Proteomes" id="UP000467193">
    <property type="component" value="Chromosome"/>
</dbReference>
<comment type="similarity">
    <text evidence="2 8">Belongs to the ABC-2 integral membrane protein family.</text>
</comment>
<name>A0A7I7QNS4_9MYCO</name>
<feature type="transmembrane region" description="Helical" evidence="8">
    <location>
        <begin position="53"/>
        <end position="71"/>
    </location>
</feature>
<evidence type="ECO:0000313" key="11">
    <source>
        <dbReference type="Proteomes" id="UP000467193"/>
    </source>
</evidence>
<dbReference type="Pfam" id="PF01061">
    <property type="entry name" value="ABC2_membrane"/>
    <property type="match status" value="1"/>
</dbReference>
<keyword evidence="4 8" id="KW-0812">Transmembrane</keyword>
<feature type="transmembrane region" description="Helical" evidence="8">
    <location>
        <begin position="92"/>
        <end position="118"/>
    </location>
</feature>
<feature type="transmembrane region" description="Helical" evidence="8">
    <location>
        <begin position="130"/>
        <end position="151"/>
    </location>
</feature>
<evidence type="ECO:0000256" key="2">
    <source>
        <dbReference type="ARBA" id="ARBA00007783"/>
    </source>
</evidence>
<keyword evidence="3 8" id="KW-1003">Cell membrane</keyword>
<dbReference type="PROSITE" id="PS51012">
    <property type="entry name" value="ABC_TM2"/>
    <property type="match status" value="1"/>
</dbReference>
<dbReference type="AlphaFoldDB" id="A0A7I7QNS4"/>
<dbReference type="InterPro" id="IPR051328">
    <property type="entry name" value="T7SS_ABC-Transporter"/>
</dbReference>
<dbReference type="InterPro" id="IPR047817">
    <property type="entry name" value="ABC2_TM_bact-type"/>
</dbReference>
<keyword evidence="6 8" id="KW-0472">Membrane</keyword>
<comment type="subcellular location">
    <subcellularLocation>
        <location evidence="1 8">Cell membrane</location>
        <topology evidence="1 8">Multi-pass membrane protein</topology>
    </subcellularLocation>
</comment>
<evidence type="ECO:0000256" key="7">
    <source>
        <dbReference type="ARBA" id="ARBA00023251"/>
    </source>
</evidence>
<evidence type="ECO:0000259" key="9">
    <source>
        <dbReference type="PROSITE" id="PS51012"/>
    </source>
</evidence>
<keyword evidence="7" id="KW-0046">Antibiotic resistance</keyword>
<dbReference type="GO" id="GO:0046677">
    <property type="term" value="P:response to antibiotic"/>
    <property type="evidence" value="ECO:0007669"/>
    <property type="project" value="UniProtKB-KW"/>
</dbReference>
<keyword evidence="8" id="KW-0813">Transport</keyword>
<dbReference type="PANTHER" id="PTHR43077:SF8">
    <property type="entry name" value="DOXORUBICIN RESISTANCE ABC TRANSPORTER PERMEASE PROTEIN DRRB"/>
    <property type="match status" value="1"/>
</dbReference>
<feature type="domain" description="ABC transmembrane type-2" evidence="9">
    <location>
        <begin position="19"/>
        <end position="246"/>
    </location>
</feature>
<organism evidence="10 11">
    <name type="scientific">Mycolicibacterium sediminis</name>
    <dbReference type="NCBI Taxonomy" id="1286180"/>
    <lineage>
        <taxon>Bacteria</taxon>
        <taxon>Bacillati</taxon>
        <taxon>Actinomycetota</taxon>
        <taxon>Actinomycetes</taxon>
        <taxon>Mycobacteriales</taxon>
        <taxon>Mycobacteriaceae</taxon>
        <taxon>Mycolicibacterium</taxon>
    </lineage>
</organism>
<dbReference type="InterPro" id="IPR000412">
    <property type="entry name" value="ABC_2_transport"/>
</dbReference>
<keyword evidence="5 8" id="KW-1133">Transmembrane helix</keyword>
<dbReference type="EMBL" id="AP022588">
    <property type="protein sequence ID" value="BBY28013.1"/>
    <property type="molecule type" value="Genomic_DNA"/>
</dbReference>
<dbReference type="PIRSF" id="PIRSF006648">
    <property type="entry name" value="DrrB"/>
    <property type="match status" value="1"/>
</dbReference>
<protein>
    <recommendedName>
        <fullName evidence="8">Transport permease protein</fullName>
    </recommendedName>
</protein>
<evidence type="ECO:0000256" key="3">
    <source>
        <dbReference type="ARBA" id="ARBA00022475"/>
    </source>
</evidence>
<evidence type="ECO:0000256" key="6">
    <source>
        <dbReference type="ARBA" id="ARBA00023136"/>
    </source>
</evidence>
<evidence type="ECO:0000256" key="1">
    <source>
        <dbReference type="ARBA" id="ARBA00004651"/>
    </source>
</evidence>
<evidence type="ECO:0000256" key="8">
    <source>
        <dbReference type="RuleBase" id="RU361157"/>
    </source>
</evidence>
<feature type="transmembrane region" description="Helical" evidence="8">
    <location>
        <begin position="163"/>
        <end position="185"/>
    </location>
</feature>
<dbReference type="GO" id="GO:0043190">
    <property type="term" value="C:ATP-binding cassette (ABC) transporter complex"/>
    <property type="evidence" value="ECO:0007669"/>
    <property type="project" value="InterPro"/>
</dbReference>
<dbReference type="InterPro" id="IPR013525">
    <property type="entry name" value="ABC2_TM"/>
</dbReference>
<proteinExistence type="inferred from homology"/>
<feature type="transmembrane region" description="Helical" evidence="8">
    <location>
        <begin position="21"/>
        <end position="41"/>
    </location>
</feature>
<evidence type="ECO:0000313" key="10">
    <source>
        <dbReference type="EMBL" id="BBY28013.1"/>
    </source>
</evidence>
<sequence length="247" mass="26008">MSALRALTERSVRGTVRDGDLIFAIGGPIAFFLCFNLTLRHVIDTGDVSYPQYILPVIVVQAMIFTAMTTADRAARDQLSGMGIRLRSMPMTSLVPVTARMLSALIRATASLAASVAVGYAFGFRFEGNAAHVIGFCAIALLLSLALSLGADALGSVATNAEAAGQTLLIPQLLLVMLSTGIAPAEAFPGWLGWFVTRQPVSQIAGTLRELAQGAVPAVDLLTSLAWCIGLLVAFGGITLRMQRRSA</sequence>
<gene>
    <name evidence="10" type="ORF">MSEDJ_21090</name>
</gene>
<feature type="transmembrane region" description="Helical" evidence="8">
    <location>
        <begin position="221"/>
        <end position="240"/>
    </location>
</feature>